<evidence type="ECO:0000313" key="1">
    <source>
        <dbReference type="RefSeq" id="XP_059601615.1"/>
    </source>
</evidence>
<proteinExistence type="predicted"/>
<protein>
    <submittedName>
        <fullName evidence="1">Uncharacterized protein</fullName>
    </submittedName>
</protein>
<sequence>MDEDGKPGIHARLWWGVKEGSAVAASERWPIAADPAVIVESVVEKQLTRLVEVDNYPIAEPAH</sequence>
<gene>
    <name evidence="1" type="ORF">An11g05670</name>
</gene>
<dbReference type="AlphaFoldDB" id="A0AAJ8BPS2"/>
<dbReference type="RefSeq" id="XP_059601615.1">
    <property type="nucleotide sequence ID" value="XM_059750292.1"/>
</dbReference>
<dbReference type="KEGG" id="ang:An11g05670"/>
<accession>A0AAJ8BPS2</accession>
<reference evidence="1" key="1">
    <citation type="submission" date="2025-02" db="EMBL/GenBank/DDBJ databases">
        <authorList>
            <consortium name="NCBI Genome Project"/>
        </authorList>
    </citation>
    <scope>NUCLEOTIDE SEQUENCE</scope>
</reference>
<dbReference type="GeneID" id="84592302"/>
<organism evidence="1">
    <name type="scientific">Aspergillus niger</name>
    <dbReference type="NCBI Taxonomy" id="5061"/>
    <lineage>
        <taxon>Eukaryota</taxon>
        <taxon>Fungi</taxon>
        <taxon>Dikarya</taxon>
        <taxon>Ascomycota</taxon>
        <taxon>Pezizomycotina</taxon>
        <taxon>Eurotiomycetes</taxon>
        <taxon>Eurotiomycetidae</taxon>
        <taxon>Eurotiales</taxon>
        <taxon>Aspergillaceae</taxon>
        <taxon>Aspergillus</taxon>
        <taxon>Aspergillus subgen. Circumdati</taxon>
    </lineage>
</organism>
<reference evidence="1" key="2">
    <citation type="submission" date="2025-08" db="UniProtKB">
        <authorList>
            <consortium name="RefSeq"/>
        </authorList>
    </citation>
    <scope>IDENTIFICATION</scope>
</reference>
<dbReference type="VEuPathDB" id="FungiDB:An11g05670"/>
<name>A0AAJ8BPS2_ASPNG</name>